<evidence type="ECO:0000256" key="8">
    <source>
        <dbReference type="ARBA" id="ARBA00023014"/>
    </source>
</evidence>
<keyword evidence="12" id="KW-1185">Reference proteome</keyword>
<keyword evidence="2" id="KW-0285">Flavoprotein</keyword>
<evidence type="ECO:0000256" key="7">
    <source>
        <dbReference type="ARBA" id="ARBA00023004"/>
    </source>
</evidence>
<keyword evidence="3" id="KW-0001">2Fe-2S</keyword>
<feature type="domain" description="FAD-binding FR-type" evidence="10">
    <location>
        <begin position="59"/>
        <end position="163"/>
    </location>
</feature>
<protein>
    <submittedName>
        <fullName evidence="11">Ferredoxin reductase</fullName>
    </submittedName>
</protein>
<comment type="cofactor">
    <cofactor evidence="1">
        <name>FAD</name>
        <dbReference type="ChEBI" id="CHEBI:57692"/>
    </cofactor>
</comment>
<sequence>MDRFDVAFRRVADTRGGTTVPTEARLPRGARRLRAAAAWFTTPLLPDDYLTLISPLWSARELRGRIVEVVPEAGDAATLVIEPGWGWPFDSAPGQYIGIAVEVDGRFHWRSYSLTSPPTRRQRHVAVTVKAMPEGFLSQHLVSGVAPGTVVRLAAPRGEFVLPDPPPPRILFLTAGSGLTPVMAMLRTLARRRTLPDVVLVHSAPDAGEVLFGGEIDRLSAEHPGLRVHEQHTRRDGRLDLAALDTVCADWREREAWVCGPNAMLDEAERVWGDAGLARRLHVERFSADLTGGEAEGGTVTFGASGREVEVDGATTLLEAGESAGVALPFGCRTGICHSCTVPLRSGAVRDLRDGTEHRIGRGAPAEKVQTCVTAAAGDCVLDA</sequence>
<feature type="domain" description="2Fe-2S ferredoxin-type" evidence="9">
    <location>
        <begin position="298"/>
        <end position="384"/>
    </location>
</feature>
<keyword evidence="8" id="KW-0411">Iron-sulfur</keyword>
<dbReference type="InterPro" id="IPR017927">
    <property type="entry name" value="FAD-bd_FR_type"/>
</dbReference>
<evidence type="ECO:0000259" key="10">
    <source>
        <dbReference type="PROSITE" id="PS51384"/>
    </source>
</evidence>
<evidence type="ECO:0000256" key="6">
    <source>
        <dbReference type="ARBA" id="ARBA00023002"/>
    </source>
</evidence>
<evidence type="ECO:0000313" key="12">
    <source>
        <dbReference type="Proteomes" id="UP000694300"/>
    </source>
</evidence>
<accession>A0ABS6UHX8</accession>
<dbReference type="Pfam" id="PF00111">
    <property type="entry name" value="Fer2"/>
    <property type="match status" value="1"/>
</dbReference>
<reference evidence="11 12" key="1">
    <citation type="submission" date="2020-11" db="EMBL/GenBank/DDBJ databases">
        <title>Pseudonocardia abyssalis sp. nov. and Pseudonocardia oceani sp. nov., description and phylogenomic analysis of two novel actinomycetes isolated from the deep Southern Ocean.</title>
        <authorList>
            <person name="Parra J."/>
        </authorList>
    </citation>
    <scope>NUCLEOTIDE SEQUENCE [LARGE SCALE GENOMIC DNA]</scope>
    <source>
        <strain evidence="12">KRD185</strain>
    </source>
</reference>
<keyword evidence="4" id="KW-0479">Metal-binding</keyword>
<evidence type="ECO:0000256" key="1">
    <source>
        <dbReference type="ARBA" id="ARBA00001974"/>
    </source>
</evidence>
<dbReference type="PANTHER" id="PTHR47354:SF6">
    <property type="entry name" value="NADH OXIDOREDUCTASE HCR"/>
    <property type="match status" value="1"/>
</dbReference>
<evidence type="ECO:0000313" key="11">
    <source>
        <dbReference type="EMBL" id="MBW0131792.1"/>
    </source>
</evidence>
<dbReference type="EMBL" id="JADQDF010000001">
    <property type="protein sequence ID" value="MBW0131792.1"/>
    <property type="molecule type" value="Genomic_DNA"/>
</dbReference>
<dbReference type="PROSITE" id="PS51384">
    <property type="entry name" value="FAD_FR"/>
    <property type="match status" value="1"/>
</dbReference>
<keyword evidence="7" id="KW-0408">Iron</keyword>
<dbReference type="InterPro" id="IPR001041">
    <property type="entry name" value="2Fe-2S_ferredoxin-type"/>
</dbReference>
<evidence type="ECO:0000256" key="2">
    <source>
        <dbReference type="ARBA" id="ARBA00022630"/>
    </source>
</evidence>
<organism evidence="11 12">
    <name type="scientific">Pseudonocardia oceani</name>
    <dbReference type="NCBI Taxonomy" id="2792013"/>
    <lineage>
        <taxon>Bacteria</taxon>
        <taxon>Bacillati</taxon>
        <taxon>Actinomycetota</taxon>
        <taxon>Actinomycetes</taxon>
        <taxon>Pseudonocardiales</taxon>
        <taxon>Pseudonocardiaceae</taxon>
        <taxon>Pseudonocardia</taxon>
    </lineage>
</organism>
<dbReference type="PROSITE" id="PS51085">
    <property type="entry name" value="2FE2S_FER_2"/>
    <property type="match status" value="1"/>
</dbReference>
<keyword evidence="6" id="KW-0560">Oxidoreductase</keyword>
<gene>
    <name evidence="11" type="ORF">I4I82_29555</name>
</gene>
<dbReference type="Pfam" id="PF00970">
    <property type="entry name" value="FAD_binding_6"/>
    <property type="match status" value="1"/>
</dbReference>
<evidence type="ECO:0000256" key="3">
    <source>
        <dbReference type="ARBA" id="ARBA00022714"/>
    </source>
</evidence>
<dbReference type="Proteomes" id="UP000694300">
    <property type="component" value="Unassembled WGS sequence"/>
</dbReference>
<evidence type="ECO:0000256" key="4">
    <source>
        <dbReference type="ARBA" id="ARBA00022723"/>
    </source>
</evidence>
<dbReference type="InterPro" id="IPR001433">
    <property type="entry name" value="OxRdtase_FAD/NAD-bd"/>
</dbReference>
<evidence type="ECO:0000259" key="9">
    <source>
        <dbReference type="PROSITE" id="PS51085"/>
    </source>
</evidence>
<comment type="caution">
    <text evidence="11">The sequence shown here is derived from an EMBL/GenBank/DDBJ whole genome shotgun (WGS) entry which is preliminary data.</text>
</comment>
<name>A0ABS6UHX8_9PSEU</name>
<dbReference type="CDD" id="cd00207">
    <property type="entry name" value="fer2"/>
    <property type="match status" value="1"/>
</dbReference>
<evidence type="ECO:0000256" key="5">
    <source>
        <dbReference type="ARBA" id="ARBA00022827"/>
    </source>
</evidence>
<dbReference type="Pfam" id="PF00175">
    <property type="entry name" value="NAD_binding_1"/>
    <property type="match status" value="1"/>
</dbReference>
<dbReference type="CDD" id="cd06216">
    <property type="entry name" value="FNR_iron_sulfur_binding_2"/>
    <property type="match status" value="1"/>
</dbReference>
<dbReference type="InterPro" id="IPR008333">
    <property type="entry name" value="Cbr1-like_FAD-bd_dom"/>
</dbReference>
<proteinExistence type="predicted"/>
<keyword evidence="5" id="KW-0274">FAD</keyword>
<dbReference type="InterPro" id="IPR050415">
    <property type="entry name" value="MRET"/>
</dbReference>
<dbReference type="PANTHER" id="PTHR47354">
    <property type="entry name" value="NADH OXIDOREDUCTASE HCR"/>
    <property type="match status" value="1"/>
</dbReference>